<dbReference type="Proteomes" id="UP000887116">
    <property type="component" value="Unassembled WGS sequence"/>
</dbReference>
<evidence type="ECO:0000313" key="2">
    <source>
        <dbReference type="EMBL" id="GFQ89035.1"/>
    </source>
</evidence>
<reference evidence="2" key="1">
    <citation type="submission" date="2020-07" db="EMBL/GenBank/DDBJ databases">
        <title>Multicomponent nature underlies the extraordinary mechanical properties of spider dragline silk.</title>
        <authorList>
            <person name="Kono N."/>
            <person name="Nakamura H."/>
            <person name="Mori M."/>
            <person name="Yoshida Y."/>
            <person name="Ohtoshi R."/>
            <person name="Malay A.D."/>
            <person name="Moran D.A.P."/>
            <person name="Tomita M."/>
            <person name="Numata K."/>
            <person name="Arakawa K."/>
        </authorList>
    </citation>
    <scope>NUCLEOTIDE SEQUENCE</scope>
</reference>
<keyword evidence="3" id="KW-1185">Reference proteome</keyword>
<sequence length="81" mass="8850">MNKILNDNEKRQILDMGPLQPSGPIQPPGPLQPSDPLQPPGSLHPPGPLQLSGPFPKDIHQNNSRNREISRLPEYSTLGKG</sequence>
<feature type="compositionally biased region" description="Basic and acidic residues" evidence="1">
    <location>
        <begin position="57"/>
        <end position="71"/>
    </location>
</feature>
<dbReference type="EMBL" id="BMAO01033370">
    <property type="protein sequence ID" value="GFQ89035.1"/>
    <property type="molecule type" value="Genomic_DNA"/>
</dbReference>
<feature type="compositionally biased region" description="Pro residues" evidence="1">
    <location>
        <begin position="24"/>
        <end position="48"/>
    </location>
</feature>
<evidence type="ECO:0000256" key="1">
    <source>
        <dbReference type="SAM" id="MobiDB-lite"/>
    </source>
</evidence>
<proteinExistence type="predicted"/>
<feature type="compositionally biased region" description="Basic and acidic residues" evidence="1">
    <location>
        <begin position="1"/>
        <end position="13"/>
    </location>
</feature>
<organism evidence="2 3">
    <name type="scientific">Trichonephila clavata</name>
    <name type="common">Joro spider</name>
    <name type="synonym">Nephila clavata</name>
    <dbReference type="NCBI Taxonomy" id="2740835"/>
    <lineage>
        <taxon>Eukaryota</taxon>
        <taxon>Metazoa</taxon>
        <taxon>Ecdysozoa</taxon>
        <taxon>Arthropoda</taxon>
        <taxon>Chelicerata</taxon>
        <taxon>Arachnida</taxon>
        <taxon>Araneae</taxon>
        <taxon>Araneomorphae</taxon>
        <taxon>Entelegynae</taxon>
        <taxon>Araneoidea</taxon>
        <taxon>Nephilidae</taxon>
        <taxon>Trichonephila</taxon>
    </lineage>
</organism>
<comment type="caution">
    <text evidence="2">The sequence shown here is derived from an EMBL/GenBank/DDBJ whole genome shotgun (WGS) entry which is preliminary data.</text>
</comment>
<dbReference type="AlphaFoldDB" id="A0A8X6FTG7"/>
<feature type="region of interest" description="Disordered" evidence="1">
    <location>
        <begin position="1"/>
        <end position="81"/>
    </location>
</feature>
<name>A0A8X6FTG7_TRICU</name>
<evidence type="ECO:0000313" key="3">
    <source>
        <dbReference type="Proteomes" id="UP000887116"/>
    </source>
</evidence>
<protein>
    <submittedName>
        <fullName evidence="2">Uncharacterized protein</fullName>
    </submittedName>
</protein>
<accession>A0A8X6FTG7</accession>
<gene>
    <name evidence="2" type="ORF">TNCT_719391</name>
</gene>